<feature type="transmembrane region" description="Helical" evidence="7">
    <location>
        <begin position="269"/>
        <end position="286"/>
    </location>
</feature>
<evidence type="ECO:0000256" key="5">
    <source>
        <dbReference type="ARBA" id="ARBA00022989"/>
    </source>
</evidence>
<dbReference type="RefSeq" id="WP_089122948.1">
    <property type="nucleotide sequence ID" value="NZ_BSPV01000004.1"/>
</dbReference>
<evidence type="ECO:0000256" key="1">
    <source>
        <dbReference type="ARBA" id="ARBA00004651"/>
    </source>
</evidence>
<dbReference type="Gene3D" id="1.20.1250.20">
    <property type="entry name" value="MFS general substrate transporter like domains"/>
    <property type="match status" value="2"/>
</dbReference>
<dbReference type="InterPro" id="IPR036259">
    <property type="entry name" value="MFS_trans_sf"/>
</dbReference>
<accession>A0A557P8Q7</accession>
<dbReference type="Proteomes" id="UP000319828">
    <property type="component" value="Unassembled WGS sequence"/>
</dbReference>
<keyword evidence="4 7" id="KW-0812">Transmembrane</keyword>
<keyword evidence="3" id="KW-1003">Cell membrane</keyword>
<gene>
    <name evidence="9" type="primary">ycaD</name>
    <name evidence="10" type="ORF">FOF44_08135</name>
    <name evidence="9" type="ORF">GCM10007931_15350</name>
</gene>
<dbReference type="GO" id="GO:0022857">
    <property type="term" value="F:transmembrane transporter activity"/>
    <property type="evidence" value="ECO:0007669"/>
    <property type="project" value="InterPro"/>
</dbReference>
<protein>
    <submittedName>
        <fullName evidence="10">MFS transporter</fullName>
    </submittedName>
</protein>
<dbReference type="PANTHER" id="PTHR23521:SF2">
    <property type="entry name" value="TRANSPORTER MFS SUPERFAMILY"/>
    <property type="match status" value="1"/>
</dbReference>
<name>A0A557P8Q7_9VIBR</name>
<dbReference type="PANTHER" id="PTHR23521">
    <property type="entry name" value="TRANSPORTER MFS SUPERFAMILY"/>
    <property type="match status" value="1"/>
</dbReference>
<evidence type="ECO:0000256" key="6">
    <source>
        <dbReference type="ARBA" id="ARBA00023136"/>
    </source>
</evidence>
<dbReference type="InterPro" id="IPR011701">
    <property type="entry name" value="MFS"/>
</dbReference>
<dbReference type="AlphaFoldDB" id="A0A557P8Q7"/>
<keyword evidence="2" id="KW-0813">Transport</keyword>
<evidence type="ECO:0000256" key="4">
    <source>
        <dbReference type="ARBA" id="ARBA00022692"/>
    </source>
</evidence>
<evidence type="ECO:0000256" key="7">
    <source>
        <dbReference type="SAM" id="Phobius"/>
    </source>
</evidence>
<feature type="transmembrane region" description="Helical" evidence="7">
    <location>
        <begin position="292"/>
        <end position="311"/>
    </location>
</feature>
<keyword evidence="12" id="KW-1185">Reference proteome</keyword>
<dbReference type="PROSITE" id="PS50850">
    <property type="entry name" value="MFS"/>
    <property type="match status" value="1"/>
</dbReference>
<dbReference type="EMBL" id="BSPV01000004">
    <property type="protein sequence ID" value="GLT14560.1"/>
    <property type="molecule type" value="Genomic_DNA"/>
</dbReference>
<keyword evidence="6 7" id="KW-0472">Membrane</keyword>
<keyword evidence="5 7" id="KW-1133">Transmembrane helix</keyword>
<reference evidence="12" key="2">
    <citation type="journal article" date="2019" name="Int. J. Syst. Evol. Microbiol.">
        <title>The Global Catalogue of Microorganisms (GCM) 10K type strain sequencing project: providing services to taxonomists for standard genome sequencing and annotation.</title>
        <authorList>
            <consortium name="The Broad Institute Genomics Platform"/>
            <consortium name="The Broad Institute Genome Sequencing Center for Infectious Disease"/>
            <person name="Wu L."/>
            <person name="Ma J."/>
        </authorList>
    </citation>
    <scope>NUCLEOTIDE SEQUENCE [LARGE SCALE GENOMIC DNA]</scope>
    <source>
        <strain evidence="12">NBRC 111146</strain>
    </source>
</reference>
<dbReference type="OrthoDB" id="9810614at2"/>
<sequence>MNDVALTSSKTSFLIPVAALSLYAVASGYLMSLIPLMLGQYGLSTDAASWLASAFYAGLLLGAMFIEPIVAKIGHKNAFVFFLVLFSLTIVAMPIVPAFESWLFARFIAGIAVAGIFVVVESWLLIGDEKSRAKRLGLYMASLYGGATLGQLGISVFAIESEWPFVVILSLLVAATLLLCFGRCQQPQTETHSVLSLKQVFKMNKAALIGCMVSGLLIGSIYGLMPLELHDRHVSTTKIGSLMALLVMGAMLVQPIVSWGSQFMGKKLLMGLFCLLGVFAIGLTTLSSSLVVLAISLVLLGMATFSIYPLAISLGCDGLEENYIVSATQIMLLAYSIGSVAGPIAAQHWMNNPEGLTGFLFVILLATSLYMFAMSIKRKSRMVAGE</sequence>
<evidence type="ECO:0000313" key="9">
    <source>
        <dbReference type="EMBL" id="GLT14560.1"/>
    </source>
</evidence>
<dbReference type="Proteomes" id="UP001157156">
    <property type="component" value="Unassembled WGS sequence"/>
</dbReference>
<feature type="transmembrane region" description="Helical" evidence="7">
    <location>
        <begin position="12"/>
        <end position="35"/>
    </location>
</feature>
<evidence type="ECO:0000313" key="12">
    <source>
        <dbReference type="Proteomes" id="UP001157156"/>
    </source>
</evidence>
<feature type="transmembrane region" description="Helical" evidence="7">
    <location>
        <begin position="103"/>
        <end position="126"/>
    </location>
</feature>
<dbReference type="CDD" id="cd17477">
    <property type="entry name" value="MFS_YcaD_like"/>
    <property type="match status" value="1"/>
</dbReference>
<reference evidence="10 11" key="3">
    <citation type="submission" date="2019-07" db="EMBL/GenBank/DDBJ databases">
        <title>The draft genome sequence of Vibrio algivorus M1486.</title>
        <authorList>
            <person name="Meng X."/>
        </authorList>
    </citation>
    <scope>NUCLEOTIDE SEQUENCE [LARGE SCALE GENOMIC DNA]</scope>
    <source>
        <strain evidence="10 11">M1486</strain>
    </source>
</reference>
<feature type="transmembrane region" description="Helical" evidence="7">
    <location>
        <begin position="165"/>
        <end position="185"/>
    </location>
</feature>
<evidence type="ECO:0000256" key="2">
    <source>
        <dbReference type="ARBA" id="ARBA00022448"/>
    </source>
</evidence>
<feature type="transmembrane region" description="Helical" evidence="7">
    <location>
        <begin position="47"/>
        <end position="66"/>
    </location>
</feature>
<feature type="transmembrane region" description="Helical" evidence="7">
    <location>
        <begin position="239"/>
        <end position="257"/>
    </location>
</feature>
<evidence type="ECO:0000313" key="11">
    <source>
        <dbReference type="Proteomes" id="UP000319828"/>
    </source>
</evidence>
<feature type="transmembrane region" description="Helical" evidence="7">
    <location>
        <begin position="206"/>
        <end position="227"/>
    </location>
</feature>
<feature type="transmembrane region" description="Helical" evidence="7">
    <location>
        <begin position="138"/>
        <end position="159"/>
    </location>
</feature>
<dbReference type="SUPFAM" id="SSF103473">
    <property type="entry name" value="MFS general substrate transporter"/>
    <property type="match status" value="1"/>
</dbReference>
<feature type="transmembrane region" description="Helical" evidence="7">
    <location>
        <begin position="78"/>
        <end position="97"/>
    </location>
</feature>
<feature type="transmembrane region" description="Helical" evidence="7">
    <location>
        <begin position="323"/>
        <end position="344"/>
    </location>
</feature>
<organism evidence="10 11">
    <name type="scientific">Vibrio algivorus</name>
    <dbReference type="NCBI Taxonomy" id="1667024"/>
    <lineage>
        <taxon>Bacteria</taxon>
        <taxon>Pseudomonadati</taxon>
        <taxon>Pseudomonadota</taxon>
        <taxon>Gammaproteobacteria</taxon>
        <taxon>Vibrionales</taxon>
        <taxon>Vibrionaceae</taxon>
        <taxon>Vibrio</taxon>
    </lineage>
</organism>
<comment type="caution">
    <text evidence="10">The sequence shown here is derived from an EMBL/GenBank/DDBJ whole genome shotgun (WGS) entry which is preliminary data.</text>
</comment>
<dbReference type="InterPro" id="IPR020846">
    <property type="entry name" value="MFS_dom"/>
</dbReference>
<evidence type="ECO:0000313" key="10">
    <source>
        <dbReference type="EMBL" id="TVO37035.1"/>
    </source>
</evidence>
<comment type="subcellular location">
    <subcellularLocation>
        <location evidence="1">Cell membrane</location>
        <topology evidence="1">Multi-pass membrane protein</topology>
    </subcellularLocation>
</comment>
<feature type="domain" description="Major facilitator superfamily (MFS) profile" evidence="8">
    <location>
        <begin position="12"/>
        <end position="381"/>
    </location>
</feature>
<dbReference type="GO" id="GO:0005886">
    <property type="term" value="C:plasma membrane"/>
    <property type="evidence" value="ECO:0007669"/>
    <property type="project" value="UniProtKB-SubCell"/>
</dbReference>
<proteinExistence type="predicted"/>
<evidence type="ECO:0000259" key="8">
    <source>
        <dbReference type="PROSITE" id="PS50850"/>
    </source>
</evidence>
<evidence type="ECO:0000256" key="3">
    <source>
        <dbReference type="ARBA" id="ARBA00022475"/>
    </source>
</evidence>
<dbReference type="EMBL" id="VMKJ01000012">
    <property type="protein sequence ID" value="TVO37035.1"/>
    <property type="molecule type" value="Genomic_DNA"/>
</dbReference>
<reference evidence="9" key="4">
    <citation type="submission" date="2023-01" db="EMBL/GenBank/DDBJ databases">
        <title>Draft genome sequence of Vibrio algivorus strain NBRC 111146.</title>
        <authorList>
            <person name="Sun Q."/>
            <person name="Mori K."/>
        </authorList>
    </citation>
    <scope>NUCLEOTIDE SEQUENCE</scope>
    <source>
        <strain evidence="9">NBRC 111146</strain>
    </source>
</reference>
<dbReference type="Pfam" id="PF07690">
    <property type="entry name" value="MFS_1"/>
    <property type="match status" value="1"/>
</dbReference>
<dbReference type="InterPro" id="IPR047200">
    <property type="entry name" value="MFS_YcaD-like"/>
</dbReference>
<feature type="transmembrane region" description="Helical" evidence="7">
    <location>
        <begin position="356"/>
        <end position="373"/>
    </location>
</feature>
<reference evidence="9" key="1">
    <citation type="journal article" date="2014" name="Int. J. Syst. Evol. Microbiol.">
        <title>Complete genome of a new Firmicutes species belonging to the dominant human colonic microbiota ('Ruminococcus bicirculans') reveals two chromosomes and a selective capacity to utilize plant glucans.</title>
        <authorList>
            <consortium name="NISC Comparative Sequencing Program"/>
            <person name="Wegmann U."/>
            <person name="Louis P."/>
            <person name="Goesmann A."/>
            <person name="Henrissat B."/>
            <person name="Duncan S.H."/>
            <person name="Flint H.J."/>
        </authorList>
    </citation>
    <scope>NUCLEOTIDE SEQUENCE</scope>
    <source>
        <strain evidence="9">NBRC 111146</strain>
    </source>
</reference>